<dbReference type="PROSITE" id="PS50011">
    <property type="entry name" value="PROTEIN_KINASE_DOM"/>
    <property type="match status" value="1"/>
</dbReference>
<dbReference type="Proteomes" id="UP000663419">
    <property type="component" value="Chromosome 1"/>
</dbReference>
<feature type="compositionally biased region" description="Polar residues" evidence="7">
    <location>
        <begin position="539"/>
        <end position="549"/>
    </location>
</feature>
<dbReference type="SUPFAM" id="SSF49879">
    <property type="entry name" value="SMAD/FHA domain"/>
    <property type="match status" value="1"/>
</dbReference>
<feature type="domain" description="Protein kinase" evidence="9">
    <location>
        <begin position="229"/>
        <end position="479"/>
    </location>
</feature>
<dbReference type="VEuPathDB" id="FungiDB:I7I53_10645"/>
<proteinExistence type="inferred from homology"/>
<dbReference type="Pfam" id="PF00069">
    <property type="entry name" value="Pkinase"/>
    <property type="match status" value="1"/>
</dbReference>
<dbReference type="PROSITE" id="PS00108">
    <property type="entry name" value="PROTEIN_KINASE_ST"/>
    <property type="match status" value="1"/>
</dbReference>
<dbReference type="PROSITE" id="PS50006">
    <property type="entry name" value="FHA_DOMAIN"/>
    <property type="match status" value="1"/>
</dbReference>
<feature type="domain" description="FHA" evidence="8">
    <location>
        <begin position="82"/>
        <end position="131"/>
    </location>
</feature>
<dbReference type="InterPro" id="IPR050660">
    <property type="entry name" value="NEK_Ser/Thr_kinase"/>
</dbReference>
<reference evidence="10" key="2">
    <citation type="submission" date="2011-02" db="EMBL/GenBank/DDBJ databases">
        <title>Annotation of Ajellomyces capsulatus strain H88.</title>
        <authorList>
            <consortium name="The Broad Institute Genome Sequencing Platform"/>
            <person name="Champion M."/>
            <person name="Cuomo C."/>
            <person name="Ma L.-J."/>
            <person name="Henn M.R."/>
            <person name="Sil A."/>
            <person name="Goldman B."/>
            <person name="Young S.K."/>
            <person name="Kodira C.D."/>
            <person name="Zeng Q."/>
            <person name="Koehrsen M."/>
            <person name="Alvarado L."/>
            <person name="Berlin A."/>
            <person name="Borenstein D."/>
            <person name="Chen Z."/>
            <person name="Engels R."/>
            <person name="Freedman E."/>
            <person name="Gellesch M."/>
            <person name="Goldberg J."/>
            <person name="Griggs A."/>
            <person name="Gujja S."/>
            <person name="Heiman D."/>
            <person name="Hepburn T."/>
            <person name="Howarth C."/>
            <person name="Jen D."/>
            <person name="Larson L."/>
            <person name="Lewis B."/>
            <person name="Mehta T."/>
            <person name="Park D."/>
            <person name="Pearson M."/>
            <person name="Roberts A."/>
            <person name="Saif S."/>
            <person name="Shea T."/>
            <person name="Shenoy N."/>
            <person name="Sisk P."/>
            <person name="Stolte C."/>
            <person name="Sykes S."/>
            <person name="Walk T."/>
            <person name="White J."/>
            <person name="Yandava C."/>
            <person name="Klein B."/>
            <person name="McEwen J.G."/>
            <person name="Puccia R."/>
            <person name="Goldman G.H."/>
            <person name="Felipe M.S."/>
            <person name="Nino-Vega G."/>
            <person name="San-Blas G."/>
            <person name="Taylor J."/>
            <person name="Mendoza L."/>
            <person name="Galagan J."/>
            <person name="Nusbaum C."/>
            <person name="Birren B."/>
        </authorList>
    </citation>
    <scope>NUCLEOTIDE SEQUENCE</scope>
    <source>
        <strain evidence="10">H88</strain>
    </source>
</reference>
<protein>
    <recommendedName>
        <fullName evidence="2">non-specific serine/threonine protein kinase</fullName>
        <ecNumber evidence="2">2.7.11.1</ecNumber>
    </recommendedName>
</protein>
<dbReference type="PANTHER" id="PTHR43671:SF13">
    <property type="entry name" value="SERINE_THREONINE-PROTEIN KINASE NEK2"/>
    <property type="match status" value="1"/>
</dbReference>
<reference evidence="11" key="3">
    <citation type="submission" date="2021-01" db="EMBL/GenBank/DDBJ databases">
        <title>Chromosome-level genome assembly of a human fungal pathogen reveals clustering of transcriptionally co-regulated genes.</title>
        <authorList>
            <person name="Voorhies M."/>
            <person name="Cohen S."/>
            <person name="Shea T.P."/>
            <person name="Petrus S."/>
            <person name="Munoz J.F."/>
            <person name="Poplawski S."/>
            <person name="Goldman W.E."/>
            <person name="Michael T."/>
            <person name="Cuomo C.A."/>
            <person name="Sil A."/>
            <person name="Beyhan S."/>
        </authorList>
    </citation>
    <scope>NUCLEOTIDE SEQUENCE</scope>
    <source>
        <strain evidence="11">H88</strain>
    </source>
</reference>
<keyword evidence="6" id="KW-0067">ATP-binding</keyword>
<evidence type="ECO:0000256" key="5">
    <source>
        <dbReference type="ARBA" id="ARBA00022777"/>
    </source>
</evidence>
<dbReference type="EMBL" id="CP069102">
    <property type="protein sequence ID" value="QSS50084.1"/>
    <property type="molecule type" value="Genomic_DNA"/>
</dbReference>
<dbReference type="CDD" id="cd00180">
    <property type="entry name" value="PKc"/>
    <property type="match status" value="1"/>
</dbReference>
<organism evidence="12">
    <name type="scientific">Ajellomyces capsulatus (strain H88)</name>
    <name type="common">Darling's disease fungus</name>
    <name type="synonym">Histoplasma capsulatum</name>
    <dbReference type="NCBI Taxonomy" id="544711"/>
    <lineage>
        <taxon>Eukaryota</taxon>
        <taxon>Fungi</taxon>
        <taxon>Dikarya</taxon>
        <taxon>Ascomycota</taxon>
        <taxon>Pezizomycotina</taxon>
        <taxon>Eurotiomycetes</taxon>
        <taxon>Eurotiomycetidae</taxon>
        <taxon>Onygenales</taxon>
        <taxon>Ajellomycetaceae</taxon>
        <taxon>Histoplasma</taxon>
    </lineage>
</organism>
<dbReference type="Gene3D" id="2.60.200.20">
    <property type="match status" value="1"/>
</dbReference>
<evidence type="ECO:0000313" key="11">
    <source>
        <dbReference type="EMBL" id="QSS50084.1"/>
    </source>
</evidence>
<dbReference type="STRING" id="544711.F0UBS0"/>
<dbReference type="Gene3D" id="3.30.200.20">
    <property type="entry name" value="Phosphorylase Kinase, domain 1"/>
    <property type="match status" value="1"/>
</dbReference>
<dbReference type="GO" id="GO:0005524">
    <property type="term" value="F:ATP binding"/>
    <property type="evidence" value="ECO:0007669"/>
    <property type="project" value="UniProtKB-KW"/>
</dbReference>
<dbReference type="GO" id="GO:0004674">
    <property type="term" value="F:protein serine/threonine kinase activity"/>
    <property type="evidence" value="ECO:0007669"/>
    <property type="project" value="UniProtKB-KW"/>
</dbReference>
<evidence type="ECO:0000256" key="2">
    <source>
        <dbReference type="ARBA" id="ARBA00012513"/>
    </source>
</evidence>
<evidence type="ECO:0000256" key="3">
    <source>
        <dbReference type="ARBA" id="ARBA00022679"/>
    </source>
</evidence>
<evidence type="ECO:0000256" key="6">
    <source>
        <dbReference type="ARBA" id="ARBA00022840"/>
    </source>
</evidence>
<keyword evidence="4" id="KW-0547">Nucleotide-binding</keyword>
<dbReference type="SUPFAM" id="SSF56112">
    <property type="entry name" value="Protein kinase-like (PK-like)"/>
    <property type="match status" value="1"/>
</dbReference>
<dbReference type="Gene3D" id="1.10.510.10">
    <property type="entry name" value="Transferase(Phosphotransferase) domain 1"/>
    <property type="match status" value="1"/>
</dbReference>
<evidence type="ECO:0000256" key="1">
    <source>
        <dbReference type="ARBA" id="ARBA00005575"/>
    </source>
</evidence>
<dbReference type="CDD" id="cd00060">
    <property type="entry name" value="FHA"/>
    <property type="match status" value="1"/>
</dbReference>
<accession>F0UBS0</accession>
<dbReference type="InterPro" id="IPR008984">
    <property type="entry name" value="SMAD_FHA_dom_sf"/>
</dbReference>
<dbReference type="EC" id="2.7.11.1" evidence="2"/>
<gene>
    <name evidence="10" type="ORF">HCEG_03134</name>
    <name evidence="11" type="ORF">I7I53_10645</name>
</gene>
<evidence type="ECO:0000313" key="12">
    <source>
        <dbReference type="Proteomes" id="UP000008142"/>
    </source>
</evidence>
<dbReference type="EMBL" id="DS990637">
    <property type="protein sequence ID" value="EGC43919.1"/>
    <property type="molecule type" value="Genomic_DNA"/>
</dbReference>
<dbReference type="PANTHER" id="PTHR43671">
    <property type="entry name" value="SERINE/THREONINE-PROTEIN KINASE NEK"/>
    <property type="match status" value="1"/>
</dbReference>
<dbReference type="SMART" id="SM00220">
    <property type="entry name" value="S_TKc"/>
    <property type="match status" value="1"/>
</dbReference>
<reference evidence="12" key="1">
    <citation type="submission" date="2008-07" db="EMBL/GenBank/DDBJ databases">
        <title>Annotation of Ajellomyces capsulatus strain H88.</title>
        <authorList>
            <person name="Champion M."/>
            <person name="Cuomo C."/>
            <person name="Ma L.-J."/>
            <person name="Henn M.R."/>
            <person name="Sil A."/>
            <person name="Goldman B."/>
            <person name="Young S.K."/>
            <person name="Kodira C.D."/>
            <person name="Zeng Q."/>
            <person name="Koehrsen M."/>
            <person name="Alvarado L."/>
            <person name="Berlin A."/>
            <person name="Borenstein D."/>
            <person name="Chen Z."/>
            <person name="Engels R."/>
            <person name="Freedman E."/>
            <person name="Gellesch M."/>
            <person name="Goldberg J."/>
            <person name="Griggs A."/>
            <person name="Gujja S."/>
            <person name="Heiman D."/>
            <person name="Hepburn T."/>
            <person name="Howarth C."/>
            <person name="Jen D."/>
            <person name="Larson L."/>
            <person name="Lewis B."/>
            <person name="Mehta T."/>
            <person name="Park D."/>
            <person name="Pearson M."/>
            <person name="Roberts A."/>
            <person name="Saif S."/>
            <person name="Shea T."/>
            <person name="Shenoy N."/>
            <person name="Sisk P."/>
            <person name="Stolte C."/>
            <person name="Sykes S."/>
            <person name="Walk T."/>
            <person name="White J."/>
            <person name="Yandava C."/>
            <person name="Klein B."/>
            <person name="McEwen J.G."/>
            <person name="Puccia R."/>
            <person name="Goldman G.H."/>
            <person name="Felipe M.S."/>
            <person name="Nino-Vega G."/>
            <person name="San-Blas G."/>
            <person name="Taylor J."/>
            <person name="Mendoza L."/>
            <person name="Galagan J."/>
            <person name="Nusbaum C."/>
            <person name="Birren B."/>
        </authorList>
    </citation>
    <scope>NUCLEOTIDE SEQUENCE [LARGE SCALE GENOMIC DNA]</scope>
    <source>
        <strain evidence="12">H88</strain>
    </source>
</reference>
<feature type="region of interest" description="Disordered" evidence="7">
    <location>
        <begin position="530"/>
        <end position="564"/>
    </location>
</feature>
<evidence type="ECO:0000259" key="8">
    <source>
        <dbReference type="PROSITE" id="PS50006"/>
    </source>
</evidence>
<dbReference type="InterPro" id="IPR008271">
    <property type="entry name" value="Ser/Thr_kinase_AS"/>
</dbReference>
<dbReference type="InterPro" id="IPR000253">
    <property type="entry name" value="FHA_dom"/>
</dbReference>
<dbReference type="Proteomes" id="UP000008142">
    <property type="component" value="Unassembled WGS sequence"/>
</dbReference>
<dbReference type="Pfam" id="PF00498">
    <property type="entry name" value="FHA"/>
    <property type="match status" value="1"/>
</dbReference>
<keyword evidence="5 10" id="KW-0418">Kinase</keyword>
<keyword evidence="3" id="KW-0808">Transferase</keyword>
<keyword evidence="10" id="KW-0723">Serine/threonine-protein kinase</keyword>
<dbReference type="OrthoDB" id="10252171at2759"/>
<comment type="similarity">
    <text evidence="1">Belongs to the protein kinase superfamily. CAMK Ser/Thr protein kinase family. CHEK2 subfamily.</text>
</comment>
<name>F0UBS0_AJEC8</name>
<sequence length="617" mass="69417">MEHPNLIAVLYPHQSSPGAIAAIAAPENASLHIPFHKEPASSLWSEEPTWDPEESNKPSLSQIDREVLQLTFNHRPKGNEGFCLGRDKSKCDIFLPTLQYSYPISARHCYLTFDNQNRLILRDQSSHGTTVLYDGKGGEKRRNFTWILGGHSVPDEIEQIVIRFHSLLQFQIIVFKARADPAQYISKIEKFRMETTASPEPYIGGLGLQSQTITAPISGAQSPPQNPIFLKREKLGSGGFGVVTRRWDVSTGVEYACKKPHGILSEEEQLAWGKEIHIMSLVKHKNIVKFYPEIGGHEPCLYLDYLPCGNLKMQHRSNPFSYEETLVILHQCLSALKYLHEKNPPIAHRDLKPENILVRERNPLHIQLADFGLAKEGTSLRSRVGTECYVPPEYFMAAELGEKYSVKIDIWSLGVVALDLTHSLPTDELSGISWCDKIIDRVDQYKSEGPMQFLKTHMLVLKPEDRSSADICLKAVGQLRAPSRNGSRTPTQALFTEEILSREQPSSLDNAISGFSSDRINAYIRTNIHIPESRKRSAQTRSSSGTYPTRPSKHLVQKASHNNHAEQKDSEFILFHHEWLQDSKCVGSEVAELGREDPPGWSSTSDGNSTIKNISEN</sequence>
<dbReference type="AlphaFoldDB" id="F0UBS0"/>
<dbReference type="HOGENOM" id="CLU_017167_2_0_1"/>
<evidence type="ECO:0000259" key="9">
    <source>
        <dbReference type="PROSITE" id="PS50011"/>
    </source>
</evidence>
<dbReference type="InterPro" id="IPR000719">
    <property type="entry name" value="Prot_kinase_dom"/>
</dbReference>
<evidence type="ECO:0000313" key="10">
    <source>
        <dbReference type="EMBL" id="EGC43919.1"/>
    </source>
</evidence>
<feature type="region of interest" description="Disordered" evidence="7">
    <location>
        <begin position="590"/>
        <end position="617"/>
    </location>
</feature>
<dbReference type="OMA" id="MHEANIV"/>
<evidence type="ECO:0000256" key="4">
    <source>
        <dbReference type="ARBA" id="ARBA00022741"/>
    </source>
</evidence>
<evidence type="ECO:0000256" key="7">
    <source>
        <dbReference type="SAM" id="MobiDB-lite"/>
    </source>
</evidence>
<dbReference type="InterPro" id="IPR011009">
    <property type="entry name" value="Kinase-like_dom_sf"/>
</dbReference>
<feature type="compositionally biased region" description="Polar residues" evidence="7">
    <location>
        <begin position="601"/>
        <end position="617"/>
    </location>
</feature>